<dbReference type="SMART" id="SM00342">
    <property type="entry name" value="HTH_ARAC"/>
    <property type="match status" value="1"/>
</dbReference>
<evidence type="ECO:0000256" key="4">
    <source>
        <dbReference type="SAM" id="Phobius"/>
    </source>
</evidence>
<dbReference type="GO" id="GO:0043565">
    <property type="term" value="F:sequence-specific DNA binding"/>
    <property type="evidence" value="ECO:0007669"/>
    <property type="project" value="InterPro"/>
</dbReference>
<dbReference type="Gene3D" id="1.25.40.10">
    <property type="entry name" value="Tetratricopeptide repeat domain"/>
    <property type="match status" value="1"/>
</dbReference>
<keyword evidence="7" id="KW-1185">Reference proteome</keyword>
<dbReference type="SUPFAM" id="SSF48452">
    <property type="entry name" value="TPR-like"/>
    <property type="match status" value="1"/>
</dbReference>
<evidence type="ECO:0000256" key="2">
    <source>
        <dbReference type="ARBA" id="ARBA00023125"/>
    </source>
</evidence>
<dbReference type="PANTHER" id="PTHR43280">
    <property type="entry name" value="ARAC-FAMILY TRANSCRIPTIONAL REGULATOR"/>
    <property type="match status" value="1"/>
</dbReference>
<sequence length="655" mass="75133">MSGSKKQDELFLDRLTEIVEANLTNEQFGVSELASKYGKSRSYIHRRLKAIADESVSQFIRRLRLEKARTQLEQDQYTVSEIAYNVGFSSPTYFSRCFHNHFGYPPGEVKKRTPTNIANSPYVLQTKAQVKIESRKISRIRYLLWSVVSILVIAVCIIGYWFYKNESLLGAKSKELSIIVLPFKNLSGNPSLDYFSEGIREDILNNLYWITGLRVVSRTSAEQFRESTLSAHEIAKRMNVNYVLEGSIRRGSEKVRITVQLIDLTKHEDHLWSANFDREVDNIIGVQDEIALQVASKIKTVLSEHERQKIEKISTNNSKAYEYFLQARFLHHKTTSDLRNGFDKTGVENCLKYYEMAIAADENFVEAYAGLAKANFNLSAWGFLGTTQGFIKAQELANKALELDPECAEAHTVLGGFFVWAVRNLDAGGKELEKGVHLNPNFATARQWYAQYLMITGPIEEARNQVNYALALEPNFWVVQNLNSWIYYFEEKYKESLEACSLARDFNPNFSSNQWLFVINYAKLGEGEKMKEQLKSIAQRYSGTDGYSAGIEQAYQKAGIDGLFMWLIDVNKNNPILVEGMNGHPFFIAWWNAILGNDVEALYWLEETVAAKRKPYHYFNLICTNPDFEELHNNPRFVKVVDQIGLSPYLKQEEI</sequence>
<keyword evidence="1" id="KW-0805">Transcription regulation</keyword>
<keyword evidence="4" id="KW-1133">Transmembrane helix</keyword>
<accession>A0A9X3J480</accession>
<dbReference type="PRINTS" id="PR00032">
    <property type="entry name" value="HTHARAC"/>
</dbReference>
<feature type="domain" description="HTH araC/xylS-type" evidence="5">
    <location>
        <begin position="13"/>
        <end position="112"/>
    </location>
</feature>
<dbReference type="AlphaFoldDB" id="A0A9X3J480"/>
<dbReference type="GO" id="GO:0003700">
    <property type="term" value="F:DNA-binding transcription factor activity"/>
    <property type="evidence" value="ECO:0007669"/>
    <property type="project" value="InterPro"/>
</dbReference>
<gene>
    <name evidence="6" type="ORF">OU798_01780</name>
</gene>
<reference evidence="6" key="1">
    <citation type="submission" date="2022-11" db="EMBL/GenBank/DDBJ databases">
        <title>Marilongibacter aestuarii gen. nov., sp. nov., isolated from tidal flat sediment.</title>
        <authorList>
            <person name="Jiayan W."/>
        </authorList>
    </citation>
    <scope>NUCLEOTIDE SEQUENCE</scope>
    <source>
        <strain evidence="6">Z1-6</strain>
    </source>
</reference>
<dbReference type="PANTHER" id="PTHR43280:SF2">
    <property type="entry name" value="HTH-TYPE TRANSCRIPTIONAL REGULATOR EXSA"/>
    <property type="match status" value="1"/>
</dbReference>
<feature type="transmembrane region" description="Helical" evidence="4">
    <location>
        <begin position="142"/>
        <end position="163"/>
    </location>
</feature>
<dbReference type="PROSITE" id="PS01124">
    <property type="entry name" value="HTH_ARAC_FAMILY_2"/>
    <property type="match status" value="1"/>
</dbReference>
<evidence type="ECO:0000259" key="5">
    <source>
        <dbReference type="PROSITE" id="PS01124"/>
    </source>
</evidence>
<keyword evidence="4" id="KW-0472">Membrane</keyword>
<proteinExistence type="predicted"/>
<keyword evidence="2" id="KW-0238">DNA-binding</keyword>
<dbReference type="EMBL" id="JAPOHD010000005">
    <property type="protein sequence ID" value="MCY1719053.1"/>
    <property type="molecule type" value="Genomic_DNA"/>
</dbReference>
<dbReference type="InterPro" id="IPR011990">
    <property type="entry name" value="TPR-like_helical_dom_sf"/>
</dbReference>
<evidence type="ECO:0000313" key="7">
    <source>
        <dbReference type="Proteomes" id="UP001145087"/>
    </source>
</evidence>
<protein>
    <submittedName>
        <fullName evidence="6">Helix-turn-helix domain-containing protein</fullName>
    </submittedName>
</protein>
<dbReference type="InterPro" id="IPR009057">
    <property type="entry name" value="Homeodomain-like_sf"/>
</dbReference>
<keyword evidence="4" id="KW-0812">Transmembrane</keyword>
<dbReference type="RefSeq" id="WP_343331390.1">
    <property type="nucleotide sequence ID" value="NZ_JAPOHD010000005.1"/>
</dbReference>
<dbReference type="InterPro" id="IPR018060">
    <property type="entry name" value="HTH_AraC"/>
</dbReference>
<comment type="caution">
    <text evidence="6">The sequence shown here is derived from an EMBL/GenBank/DDBJ whole genome shotgun (WGS) entry which is preliminary data.</text>
</comment>
<dbReference type="Proteomes" id="UP001145087">
    <property type="component" value="Unassembled WGS sequence"/>
</dbReference>
<dbReference type="SUPFAM" id="SSF46689">
    <property type="entry name" value="Homeodomain-like"/>
    <property type="match status" value="1"/>
</dbReference>
<dbReference type="InterPro" id="IPR020449">
    <property type="entry name" value="Tscrpt_reg_AraC-type_HTH"/>
</dbReference>
<name>A0A9X3J480_9BACT</name>
<evidence type="ECO:0000313" key="6">
    <source>
        <dbReference type="EMBL" id="MCY1719053.1"/>
    </source>
</evidence>
<evidence type="ECO:0000256" key="3">
    <source>
        <dbReference type="ARBA" id="ARBA00023163"/>
    </source>
</evidence>
<dbReference type="Gene3D" id="1.10.10.60">
    <property type="entry name" value="Homeodomain-like"/>
    <property type="match status" value="1"/>
</dbReference>
<organism evidence="6 7">
    <name type="scientific">Draconibacterium aestuarii</name>
    <dbReference type="NCBI Taxonomy" id="2998507"/>
    <lineage>
        <taxon>Bacteria</taxon>
        <taxon>Pseudomonadati</taxon>
        <taxon>Bacteroidota</taxon>
        <taxon>Bacteroidia</taxon>
        <taxon>Marinilabiliales</taxon>
        <taxon>Prolixibacteraceae</taxon>
        <taxon>Draconibacterium</taxon>
    </lineage>
</organism>
<dbReference type="Pfam" id="PF12833">
    <property type="entry name" value="HTH_18"/>
    <property type="match status" value="1"/>
</dbReference>
<evidence type="ECO:0000256" key="1">
    <source>
        <dbReference type="ARBA" id="ARBA00023015"/>
    </source>
</evidence>
<dbReference type="Gene3D" id="3.40.50.10070">
    <property type="entry name" value="TolB, N-terminal domain"/>
    <property type="match status" value="1"/>
</dbReference>
<keyword evidence="3" id="KW-0804">Transcription</keyword>